<keyword evidence="4 6" id="KW-0274">FAD</keyword>
<evidence type="ECO:0000256" key="4">
    <source>
        <dbReference type="ARBA" id="ARBA00022827"/>
    </source>
</evidence>
<dbReference type="PROSITE" id="PS00624">
    <property type="entry name" value="GMC_OXRED_2"/>
    <property type="match status" value="1"/>
</dbReference>
<organism evidence="9 10">
    <name type="scientific">Pseudomonas typographi</name>
    <dbReference type="NCBI Taxonomy" id="2715964"/>
    <lineage>
        <taxon>Bacteria</taxon>
        <taxon>Pseudomonadati</taxon>
        <taxon>Pseudomonadota</taxon>
        <taxon>Gammaproteobacteria</taxon>
        <taxon>Pseudomonadales</taxon>
        <taxon>Pseudomonadaceae</taxon>
        <taxon>Pseudomonas</taxon>
    </lineage>
</organism>
<dbReference type="Gene3D" id="3.50.50.60">
    <property type="entry name" value="FAD/NAD(P)-binding domain"/>
    <property type="match status" value="1"/>
</dbReference>
<dbReference type="SUPFAM" id="SSF51905">
    <property type="entry name" value="FAD/NAD(P)-binding domain"/>
    <property type="match status" value="1"/>
</dbReference>
<gene>
    <name evidence="9" type="ORF">HAQ05_08365</name>
</gene>
<dbReference type="InterPro" id="IPR000172">
    <property type="entry name" value="GMC_OxRdtase_N"/>
</dbReference>
<keyword evidence="10" id="KW-1185">Reference proteome</keyword>
<dbReference type="InterPro" id="IPR036188">
    <property type="entry name" value="FAD/NAD-bd_sf"/>
</dbReference>
<sequence>MPDTPYDFIIVGGGSAGCVLANRLSAAPQLRVLLIEAGPDTPPGATPAEILDGHDPFRLRLQMRERYFWPGLNVQHGDHSDPAQRPVRFLEQARVLGGGSSVNVLVANRGLPRDYDQWAALGAEGWAWEQVLPYFRKLERDTDYRGPLHGHAGPIPISRPRSEHWSAFTQSVVAALQAQGLRNIGDQNGVFEDGYFPPALNVEHGQRVSSARGYLDEATRARPNLQIWTDSQVLGLLHEGTKVTGVRLRREGQVLSVRARQTVLAAGALHSPALLLRSGIGPAAHLHDLGIEVLADRPGVGRNLYEHTSIGTVARLSDSAREEARNPHGGSAHQLGIRLSSGVDPATPSDLYLAVGADAERDVASALVWINKPSSRGHLQLRDSDPDSPVQVDFKLLSDPRDLQRLRAALETIQHLFAHPRLARHQLQLTLTPFAVPQGDGPALTALLADEAALEGYLRTQVGGVWHPSGSCRIGRASDPLAVVDSAGRVHGVSGLRVVDASIMPVIPTANTNLPTLMLAEKIADAILADA</sequence>
<evidence type="ECO:0000259" key="8">
    <source>
        <dbReference type="PROSITE" id="PS00624"/>
    </source>
</evidence>
<dbReference type="PANTHER" id="PTHR11552">
    <property type="entry name" value="GLUCOSE-METHANOL-CHOLINE GMC OXIDOREDUCTASE"/>
    <property type="match status" value="1"/>
</dbReference>
<dbReference type="EMBL" id="JAAOCA010000008">
    <property type="protein sequence ID" value="MBD1598717.1"/>
    <property type="molecule type" value="Genomic_DNA"/>
</dbReference>
<comment type="cofactor">
    <cofactor evidence="1">
        <name>FAD</name>
        <dbReference type="ChEBI" id="CHEBI:57692"/>
    </cofactor>
</comment>
<dbReference type="Pfam" id="PF05199">
    <property type="entry name" value="GMC_oxred_C"/>
    <property type="match status" value="1"/>
</dbReference>
<dbReference type="PANTHER" id="PTHR11552:SF147">
    <property type="entry name" value="CHOLINE DEHYDROGENASE, MITOCHONDRIAL"/>
    <property type="match status" value="1"/>
</dbReference>
<evidence type="ECO:0000256" key="6">
    <source>
        <dbReference type="RuleBase" id="RU003968"/>
    </source>
</evidence>
<evidence type="ECO:0000256" key="3">
    <source>
        <dbReference type="ARBA" id="ARBA00022630"/>
    </source>
</evidence>
<evidence type="ECO:0000256" key="1">
    <source>
        <dbReference type="ARBA" id="ARBA00001974"/>
    </source>
</evidence>
<dbReference type="InterPro" id="IPR007867">
    <property type="entry name" value="GMC_OxRtase_C"/>
</dbReference>
<evidence type="ECO:0000313" key="10">
    <source>
        <dbReference type="Proteomes" id="UP000805841"/>
    </source>
</evidence>
<keyword evidence="5" id="KW-0560">Oxidoreductase</keyword>
<dbReference type="PIRSF" id="PIRSF000137">
    <property type="entry name" value="Alcohol_oxidase"/>
    <property type="match status" value="1"/>
</dbReference>
<dbReference type="SUPFAM" id="SSF54373">
    <property type="entry name" value="FAD-linked reductases, C-terminal domain"/>
    <property type="match status" value="1"/>
</dbReference>
<accession>A0ABR7YZV4</accession>
<evidence type="ECO:0000256" key="2">
    <source>
        <dbReference type="ARBA" id="ARBA00010790"/>
    </source>
</evidence>
<name>A0ABR7YZV4_9PSED</name>
<dbReference type="Pfam" id="PF00732">
    <property type="entry name" value="GMC_oxred_N"/>
    <property type="match status" value="1"/>
</dbReference>
<proteinExistence type="inferred from homology"/>
<dbReference type="InterPro" id="IPR012132">
    <property type="entry name" value="GMC_OxRdtase"/>
</dbReference>
<feature type="domain" description="Glucose-methanol-choline oxidoreductase N-terminal" evidence="7">
    <location>
        <begin position="93"/>
        <end position="116"/>
    </location>
</feature>
<evidence type="ECO:0000256" key="5">
    <source>
        <dbReference type="ARBA" id="ARBA00023002"/>
    </source>
</evidence>
<evidence type="ECO:0000313" key="9">
    <source>
        <dbReference type="EMBL" id="MBD1598717.1"/>
    </source>
</evidence>
<comment type="caution">
    <text evidence="9">The sequence shown here is derived from an EMBL/GenBank/DDBJ whole genome shotgun (WGS) entry which is preliminary data.</text>
</comment>
<dbReference type="Gene3D" id="3.30.410.40">
    <property type="match status" value="1"/>
</dbReference>
<keyword evidence="3 6" id="KW-0285">Flavoprotein</keyword>
<dbReference type="PROSITE" id="PS00623">
    <property type="entry name" value="GMC_OXRED_1"/>
    <property type="match status" value="1"/>
</dbReference>
<dbReference type="Proteomes" id="UP000805841">
    <property type="component" value="Unassembled WGS sequence"/>
</dbReference>
<evidence type="ECO:0000259" key="7">
    <source>
        <dbReference type="PROSITE" id="PS00623"/>
    </source>
</evidence>
<comment type="similarity">
    <text evidence="2 6">Belongs to the GMC oxidoreductase family.</text>
</comment>
<feature type="domain" description="Glucose-methanol-choline oxidoreductase N-terminal" evidence="8">
    <location>
        <begin position="267"/>
        <end position="281"/>
    </location>
</feature>
<protein>
    <submittedName>
        <fullName evidence="9">NAD(P)-binding protein</fullName>
    </submittedName>
</protein>
<dbReference type="RefSeq" id="WP_190419312.1">
    <property type="nucleotide sequence ID" value="NZ_JAAOCA010000008.1"/>
</dbReference>
<reference evidence="9 10" key="1">
    <citation type="journal article" date="2020" name="Insects">
        <title>Bacteria Belonging to Pseudomonas typographi sp. nov. from the Bark Beetle Ips typographus Have Genomic Potential to Aid in the Host Ecology.</title>
        <authorList>
            <person name="Peral-Aranega E."/>
            <person name="Saati-Santamaria Z."/>
            <person name="Kolarik M."/>
            <person name="Rivas R."/>
            <person name="Garcia-Fraile P."/>
        </authorList>
    </citation>
    <scope>NUCLEOTIDE SEQUENCE [LARGE SCALE GENOMIC DNA]</scope>
    <source>
        <strain evidence="9 10">CA3A</strain>
    </source>
</reference>